<protein>
    <submittedName>
        <fullName evidence="2">Uncharacterized protein DUF4245</fullName>
    </submittedName>
</protein>
<keyword evidence="3" id="KW-1185">Reference proteome</keyword>
<organism evidence="2 3">
    <name type="scientific">Phycicoccus duodecadis</name>
    <dbReference type="NCBI Taxonomy" id="173053"/>
    <lineage>
        <taxon>Bacteria</taxon>
        <taxon>Bacillati</taxon>
        <taxon>Actinomycetota</taxon>
        <taxon>Actinomycetes</taxon>
        <taxon>Micrococcales</taxon>
        <taxon>Intrasporangiaceae</taxon>
        <taxon>Phycicoccus</taxon>
    </lineage>
</organism>
<comment type="caution">
    <text evidence="2">The sequence shown here is derived from an EMBL/GenBank/DDBJ whole genome shotgun (WGS) entry which is preliminary data.</text>
</comment>
<evidence type="ECO:0000256" key="1">
    <source>
        <dbReference type="SAM" id="Phobius"/>
    </source>
</evidence>
<evidence type="ECO:0000313" key="3">
    <source>
        <dbReference type="Proteomes" id="UP000233781"/>
    </source>
</evidence>
<reference evidence="2 3" key="1">
    <citation type="submission" date="2017-12" db="EMBL/GenBank/DDBJ databases">
        <title>Sequencing the genomes of 1000 Actinobacteria strains.</title>
        <authorList>
            <person name="Klenk H.-P."/>
        </authorList>
    </citation>
    <scope>NUCLEOTIDE SEQUENCE [LARGE SCALE GENOMIC DNA]</scope>
    <source>
        <strain evidence="2 3">DSM 12806</strain>
    </source>
</reference>
<accession>A0A2N3YHC0</accession>
<keyword evidence="1" id="KW-0812">Transmembrane</keyword>
<evidence type="ECO:0000313" key="2">
    <source>
        <dbReference type="EMBL" id="PKW26238.1"/>
    </source>
</evidence>
<feature type="transmembrane region" description="Helical" evidence="1">
    <location>
        <begin position="29"/>
        <end position="48"/>
    </location>
</feature>
<dbReference type="InterPro" id="IPR025339">
    <property type="entry name" value="DUF4245"/>
</dbReference>
<dbReference type="AlphaFoldDB" id="A0A2N3YHC0"/>
<dbReference type="EMBL" id="PJNE01000001">
    <property type="protein sequence ID" value="PKW26238.1"/>
    <property type="molecule type" value="Genomic_DNA"/>
</dbReference>
<dbReference type="Pfam" id="PF14030">
    <property type="entry name" value="DUF4245"/>
    <property type="match status" value="1"/>
</dbReference>
<sequence>MSGGLVGDDGGVSTPVAPKSRYSMGSVKNLVYSLLAVLGMVAVLVLIVPRVNTVGGPPVDIAAQAQDVRERTGWPIVVPEGLPAGWTPTSVRYVRVTDGFMTWHVGYRTPSGSFVAVEQTKDPSRAWVAAQTNRAPKEGTVEIAGRTWDEYVRDNKVQNSLLSVPPTGSGELATLVTGNASFDEMTTYVQALRPVR</sequence>
<gene>
    <name evidence="2" type="ORF">ATL31_1044</name>
</gene>
<keyword evidence="1" id="KW-1133">Transmembrane helix</keyword>
<name>A0A2N3YHC0_9MICO</name>
<keyword evidence="1" id="KW-0472">Membrane</keyword>
<proteinExistence type="predicted"/>
<dbReference type="Proteomes" id="UP000233781">
    <property type="component" value="Unassembled WGS sequence"/>
</dbReference>